<feature type="compositionally biased region" description="Polar residues" evidence="1">
    <location>
        <begin position="7"/>
        <end position="16"/>
    </location>
</feature>
<accession>A0A4Z1P711</accession>
<protein>
    <recommendedName>
        <fullName evidence="4">BTB domain-containing protein</fullName>
    </recommendedName>
</protein>
<feature type="region of interest" description="Disordered" evidence="1">
    <location>
        <begin position="1"/>
        <end position="41"/>
    </location>
</feature>
<evidence type="ECO:0000313" key="2">
    <source>
        <dbReference type="EMBL" id="TID16858.1"/>
    </source>
</evidence>
<comment type="caution">
    <text evidence="2">The sequence shown here is derived from an EMBL/GenBank/DDBJ whole genome shotgun (WGS) entry which is preliminary data.</text>
</comment>
<dbReference type="EMBL" id="SNSC02000017">
    <property type="protein sequence ID" value="TID16858.1"/>
    <property type="molecule type" value="Genomic_DNA"/>
</dbReference>
<dbReference type="STRING" id="86259.A0A4Z1P711"/>
<reference evidence="2 3" key="1">
    <citation type="submission" date="2019-04" db="EMBL/GenBank/DDBJ databases">
        <title>High contiguity whole genome sequence and gene annotation resource for two Venturia nashicola isolates.</title>
        <authorList>
            <person name="Prokchorchik M."/>
            <person name="Won K."/>
            <person name="Lee Y."/>
            <person name="Choi E.D."/>
            <person name="Segonzac C."/>
            <person name="Sohn K.H."/>
        </authorList>
    </citation>
    <scope>NUCLEOTIDE SEQUENCE [LARGE SCALE GENOMIC DNA]</scope>
    <source>
        <strain evidence="2 3">PRI2</strain>
    </source>
</reference>
<sequence length="266" mass="29849">MMAAESNELQSPNSLNPLAPTFSLQPRPKTPTQQAPLEMSSTTDTLMSDIASPFVLSRTSSLPDIDPLIFGLVVQWLHTDRVVFSDGTDALPLDLASPGTFLEAIKMFVFADQYDTRSLRLALFDKIASVFTATATIRTADFVATAQAIMMLPEASGLRRLLVDHLLWRWGPESVCNATDVVRHLPPEISGELIFEDRGSLGTPIRTRKRRDEPWQKDMCQYHEHLNDRERKDCAGIMEARIKKIEAELTTMKRMARRESSKGDDS</sequence>
<evidence type="ECO:0008006" key="4">
    <source>
        <dbReference type="Google" id="ProtNLM"/>
    </source>
</evidence>
<evidence type="ECO:0000256" key="1">
    <source>
        <dbReference type="SAM" id="MobiDB-lite"/>
    </source>
</evidence>
<keyword evidence="3" id="KW-1185">Reference proteome</keyword>
<dbReference type="Proteomes" id="UP000298493">
    <property type="component" value="Unassembled WGS sequence"/>
</dbReference>
<proteinExistence type="predicted"/>
<feature type="compositionally biased region" description="Polar residues" evidence="1">
    <location>
        <begin position="30"/>
        <end position="41"/>
    </location>
</feature>
<evidence type="ECO:0000313" key="3">
    <source>
        <dbReference type="Proteomes" id="UP000298493"/>
    </source>
</evidence>
<name>A0A4Z1P711_9PEZI</name>
<organism evidence="2 3">
    <name type="scientific">Venturia nashicola</name>
    <dbReference type="NCBI Taxonomy" id="86259"/>
    <lineage>
        <taxon>Eukaryota</taxon>
        <taxon>Fungi</taxon>
        <taxon>Dikarya</taxon>
        <taxon>Ascomycota</taxon>
        <taxon>Pezizomycotina</taxon>
        <taxon>Dothideomycetes</taxon>
        <taxon>Pleosporomycetidae</taxon>
        <taxon>Venturiales</taxon>
        <taxon>Venturiaceae</taxon>
        <taxon>Venturia</taxon>
    </lineage>
</organism>
<gene>
    <name evidence="2" type="ORF">E6O75_ATG09624</name>
</gene>
<dbReference type="AlphaFoldDB" id="A0A4Z1P711"/>